<dbReference type="PROSITE" id="PS50011">
    <property type="entry name" value="PROTEIN_KINASE_DOM"/>
    <property type="match status" value="1"/>
</dbReference>
<dbReference type="EMBL" id="JABCKV010000001">
    <property type="protein sequence ID" value="KAG5648699.1"/>
    <property type="molecule type" value="Genomic_DNA"/>
</dbReference>
<dbReference type="EC" id="2.7.11.1" evidence="1"/>
<evidence type="ECO:0000313" key="10">
    <source>
        <dbReference type="Proteomes" id="UP000775547"/>
    </source>
</evidence>
<reference evidence="9" key="2">
    <citation type="submission" date="2021-10" db="EMBL/GenBank/DDBJ databases">
        <title>Phylogenomics reveals ancestral predisposition of the termite-cultivated fungus Termitomyces towards a domesticated lifestyle.</title>
        <authorList>
            <person name="Auxier B."/>
            <person name="Grum-Grzhimaylo A."/>
            <person name="Cardenas M.E."/>
            <person name="Lodge J.D."/>
            <person name="Laessoe T."/>
            <person name="Pedersen O."/>
            <person name="Smith M.E."/>
            <person name="Kuyper T.W."/>
            <person name="Franco-Molano E.A."/>
            <person name="Baroni T.J."/>
            <person name="Aanen D.K."/>
        </authorList>
    </citation>
    <scope>NUCLEOTIDE SEQUENCE</scope>
    <source>
        <strain evidence="9">AP01</strain>
        <tissue evidence="9">Mycelium</tissue>
    </source>
</reference>
<dbReference type="PANTHER" id="PTHR44167">
    <property type="entry name" value="OVARIAN-SPECIFIC SERINE/THREONINE-PROTEIN KINASE LOK-RELATED"/>
    <property type="match status" value="1"/>
</dbReference>
<dbReference type="Pfam" id="PF00069">
    <property type="entry name" value="Pkinase"/>
    <property type="match status" value="2"/>
</dbReference>
<evidence type="ECO:0000256" key="6">
    <source>
        <dbReference type="ARBA" id="ARBA00022840"/>
    </source>
</evidence>
<feature type="compositionally biased region" description="Basic and acidic residues" evidence="7">
    <location>
        <begin position="377"/>
        <end position="397"/>
    </location>
</feature>
<dbReference type="SUPFAM" id="SSF50729">
    <property type="entry name" value="PH domain-like"/>
    <property type="match status" value="1"/>
</dbReference>
<feature type="compositionally biased region" description="Low complexity" evidence="7">
    <location>
        <begin position="539"/>
        <end position="548"/>
    </location>
</feature>
<keyword evidence="10" id="KW-1185">Reference proteome</keyword>
<evidence type="ECO:0000259" key="8">
    <source>
        <dbReference type="PROSITE" id="PS50011"/>
    </source>
</evidence>
<dbReference type="CDD" id="cd14019">
    <property type="entry name" value="STKc_Cdc7"/>
    <property type="match status" value="1"/>
</dbReference>
<feature type="domain" description="Protein kinase" evidence="8">
    <location>
        <begin position="164"/>
        <end position="606"/>
    </location>
</feature>
<keyword evidence="4" id="KW-0547">Nucleotide-binding</keyword>
<keyword evidence="5" id="KW-0418">Kinase</keyword>
<feature type="region of interest" description="Disordered" evidence="7">
    <location>
        <begin position="1"/>
        <end position="47"/>
    </location>
</feature>
<dbReference type="Proteomes" id="UP000775547">
    <property type="component" value="Unassembled WGS sequence"/>
</dbReference>
<evidence type="ECO:0000256" key="5">
    <source>
        <dbReference type="ARBA" id="ARBA00022777"/>
    </source>
</evidence>
<dbReference type="InterPro" id="IPR000719">
    <property type="entry name" value="Prot_kinase_dom"/>
</dbReference>
<dbReference type="OrthoDB" id="10020333at2759"/>
<proteinExistence type="predicted"/>
<dbReference type="SMART" id="SM00220">
    <property type="entry name" value="S_TKc"/>
    <property type="match status" value="1"/>
</dbReference>
<dbReference type="AlphaFoldDB" id="A0A9P7GDT5"/>
<feature type="compositionally biased region" description="Polar residues" evidence="7">
    <location>
        <begin position="553"/>
        <end position="568"/>
    </location>
</feature>
<dbReference type="SUPFAM" id="SSF56112">
    <property type="entry name" value="Protein kinase-like (PK-like)"/>
    <property type="match status" value="1"/>
</dbReference>
<keyword evidence="3" id="KW-0808">Transferase</keyword>
<dbReference type="Gene3D" id="1.10.510.10">
    <property type="entry name" value="Transferase(Phosphotransferase) domain 1"/>
    <property type="match status" value="1"/>
</dbReference>
<dbReference type="PANTHER" id="PTHR44167:SF23">
    <property type="entry name" value="CDC7 KINASE, ISOFORM A-RELATED"/>
    <property type="match status" value="1"/>
</dbReference>
<feature type="compositionally biased region" description="Low complexity" evidence="7">
    <location>
        <begin position="31"/>
        <end position="43"/>
    </location>
</feature>
<reference evidence="9" key="1">
    <citation type="submission" date="2020-07" db="EMBL/GenBank/DDBJ databases">
        <authorList>
            <person name="Nieuwenhuis M."/>
            <person name="Van De Peppel L.J.J."/>
        </authorList>
    </citation>
    <scope>NUCLEOTIDE SEQUENCE</scope>
    <source>
        <strain evidence="9">AP01</strain>
        <tissue evidence="9">Mycelium</tissue>
    </source>
</reference>
<feature type="region of interest" description="Disordered" evidence="7">
    <location>
        <begin position="353"/>
        <end position="398"/>
    </location>
</feature>
<comment type="caution">
    <text evidence="9">The sequence shown here is derived from an EMBL/GenBank/DDBJ whole genome shotgun (WGS) entry which is preliminary data.</text>
</comment>
<sequence length="792" mass="88739">MAAALLSQHSSNPLEVGSSDVRNREYHRKLSAASRRTTFSSSDDPIHGYRVREYQGHLQDVLPTFSAKAQRQNHYIAVDEGMGSEDELIILPPTTTKPRPTIYESRLEHFQRDEEALQEFPSDDEPAEADEEMTIELKSPEERAEIEEEIEDLESKLPQLRTDYKLVDRLGTGTFSSVYKALDLGYHDKWDNGPWHGNHPSDSSAFYHTEPCPEGSKVFVAIKRIYVTSSPERVRNEIAIMEDCRGCRHVSQLITAFRKDDQVVAVMPYHRNEDFRDYFRALPIHGIKAYFRCMFRALRDVHHRQIIHRDVKPANFLFDPQTGIGTLCDFGLASRMEPSGITKGVCFHSPPSAEHPHGQVNRNSFPSSEIKAAQQAAKDKSRLPSERVGYPEKDTRPVTKANRAGTRGFRAPEVLLKCGEQSGAIDVWAAGMILLFFLTGKFPLFQSNDDIEALMEIATIIGYKEMENIATLHSRTFCTNVPSVQKGISWREFVERQNPSLYEPREPDLRFYPYNDPTYDAHMAHDRDHEESAHPVPPSSSTTSSPGSLLFPRSSSPAAPSGVISSPSRAAHRREMESALDLVEQLMNPHCCRRMTPKNALAHPFLRGEEGDFDEAADDDEYVPHTFGQGVCGHLHFIDDVTEEPRVKIPRVCGCGCGEEYVEVLELEAGQGMAVGRQPCDAGASFESLSVPLHAILSTKFEQPTFGSNFLSFEIKPSAAGGLTDGTKAELRFKDRAMFEFVSLLEKTRERAIYMKRQAAADEESLPTYTSPAAESSLSLGIPVENPPGYNV</sequence>
<dbReference type="PROSITE" id="PS00108">
    <property type="entry name" value="PROTEIN_KINASE_ST"/>
    <property type="match status" value="1"/>
</dbReference>
<evidence type="ECO:0000256" key="3">
    <source>
        <dbReference type="ARBA" id="ARBA00022679"/>
    </source>
</evidence>
<evidence type="ECO:0000256" key="1">
    <source>
        <dbReference type="ARBA" id="ARBA00012513"/>
    </source>
</evidence>
<dbReference type="GO" id="GO:0005634">
    <property type="term" value="C:nucleus"/>
    <property type="evidence" value="ECO:0007669"/>
    <property type="project" value="TreeGrafter"/>
</dbReference>
<accession>A0A9P7GDT5</accession>
<organism evidence="9 10">
    <name type="scientific">Asterophora parasitica</name>
    <dbReference type="NCBI Taxonomy" id="117018"/>
    <lineage>
        <taxon>Eukaryota</taxon>
        <taxon>Fungi</taxon>
        <taxon>Dikarya</taxon>
        <taxon>Basidiomycota</taxon>
        <taxon>Agaricomycotina</taxon>
        <taxon>Agaricomycetes</taxon>
        <taxon>Agaricomycetidae</taxon>
        <taxon>Agaricales</taxon>
        <taxon>Tricholomatineae</taxon>
        <taxon>Lyophyllaceae</taxon>
        <taxon>Asterophora</taxon>
    </lineage>
</organism>
<evidence type="ECO:0000256" key="7">
    <source>
        <dbReference type="SAM" id="MobiDB-lite"/>
    </source>
</evidence>
<keyword evidence="2" id="KW-0723">Serine/threonine-protein kinase</keyword>
<evidence type="ECO:0000313" key="9">
    <source>
        <dbReference type="EMBL" id="KAG5648699.1"/>
    </source>
</evidence>
<dbReference type="Gene3D" id="3.30.200.20">
    <property type="entry name" value="Phosphorylase Kinase, domain 1"/>
    <property type="match status" value="1"/>
</dbReference>
<gene>
    <name evidence="9" type="ORF">DXG03_000046</name>
</gene>
<dbReference type="GO" id="GO:0044773">
    <property type="term" value="P:mitotic DNA damage checkpoint signaling"/>
    <property type="evidence" value="ECO:0007669"/>
    <property type="project" value="TreeGrafter"/>
</dbReference>
<dbReference type="InterPro" id="IPR008271">
    <property type="entry name" value="Ser/Thr_kinase_AS"/>
</dbReference>
<feature type="region of interest" description="Disordered" evidence="7">
    <location>
        <begin position="520"/>
        <end position="572"/>
    </location>
</feature>
<dbReference type="InterPro" id="IPR011009">
    <property type="entry name" value="Kinase-like_dom_sf"/>
</dbReference>
<feature type="compositionally biased region" description="Basic and acidic residues" evidence="7">
    <location>
        <begin position="522"/>
        <end position="533"/>
    </location>
</feature>
<evidence type="ECO:0000256" key="4">
    <source>
        <dbReference type="ARBA" id="ARBA00022741"/>
    </source>
</evidence>
<dbReference type="GO" id="GO:0004674">
    <property type="term" value="F:protein serine/threonine kinase activity"/>
    <property type="evidence" value="ECO:0007669"/>
    <property type="project" value="UniProtKB-KW"/>
</dbReference>
<dbReference type="GO" id="GO:0005524">
    <property type="term" value="F:ATP binding"/>
    <property type="evidence" value="ECO:0007669"/>
    <property type="project" value="UniProtKB-KW"/>
</dbReference>
<evidence type="ECO:0000256" key="2">
    <source>
        <dbReference type="ARBA" id="ARBA00022527"/>
    </source>
</evidence>
<keyword evidence="6" id="KW-0067">ATP-binding</keyword>
<protein>
    <recommendedName>
        <fullName evidence="1">non-specific serine/threonine protein kinase</fullName>
        <ecNumber evidence="1">2.7.11.1</ecNumber>
    </recommendedName>
</protein>
<name>A0A9P7GDT5_9AGAR</name>